<keyword evidence="5" id="KW-0670">Pyruvate</keyword>
<keyword evidence="1 2" id="KW-0413">Isomerase</keyword>
<dbReference type="InterPro" id="IPR053398">
    <property type="entry name" value="HPT_OtnI_isomerases"/>
</dbReference>
<feature type="active site" description="Proton donor/acceptor" evidence="3">
    <location>
        <position position="143"/>
    </location>
</feature>
<dbReference type="NCBIfam" id="NF043033">
    <property type="entry name" value="OxoTetrIsom"/>
    <property type="match status" value="1"/>
</dbReference>
<dbReference type="PANTHER" id="PTHR43489">
    <property type="entry name" value="ISOMERASE"/>
    <property type="match status" value="1"/>
</dbReference>
<evidence type="ECO:0000313" key="6">
    <source>
        <dbReference type="Proteomes" id="UP000035963"/>
    </source>
</evidence>
<dbReference type="OrthoDB" id="9786584at2"/>
<organism evidence="5 6">
    <name type="scientific">Caballeronia mineralivorans PML1(12)</name>
    <dbReference type="NCBI Taxonomy" id="908627"/>
    <lineage>
        <taxon>Bacteria</taxon>
        <taxon>Pseudomonadati</taxon>
        <taxon>Pseudomonadota</taxon>
        <taxon>Betaproteobacteria</taxon>
        <taxon>Burkholderiales</taxon>
        <taxon>Burkholderiaceae</taxon>
        <taxon>Caballeronia</taxon>
    </lineage>
</organism>
<evidence type="ECO:0000256" key="3">
    <source>
        <dbReference type="PIRSR" id="PIRSR006241-50"/>
    </source>
</evidence>
<dbReference type="GO" id="GO:0008903">
    <property type="term" value="F:hydroxypyruvate isomerase activity"/>
    <property type="evidence" value="ECO:0007669"/>
    <property type="project" value="TreeGrafter"/>
</dbReference>
<dbReference type="InterPro" id="IPR050417">
    <property type="entry name" value="Sugar_Epim/Isomerase"/>
</dbReference>
<name>A0A0J1CZ56_9BURK</name>
<evidence type="ECO:0000256" key="2">
    <source>
        <dbReference type="PIRNR" id="PIRNR006241"/>
    </source>
</evidence>
<feature type="domain" description="Xylose isomerase-like TIM barrel" evidence="4">
    <location>
        <begin position="22"/>
        <end position="259"/>
    </location>
</feature>
<dbReference type="InterPro" id="IPR013022">
    <property type="entry name" value="Xyl_isomerase-like_TIM-brl"/>
</dbReference>
<evidence type="ECO:0000256" key="1">
    <source>
        <dbReference type="ARBA" id="ARBA00023235"/>
    </source>
</evidence>
<dbReference type="GO" id="GO:0046487">
    <property type="term" value="P:glyoxylate metabolic process"/>
    <property type="evidence" value="ECO:0007669"/>
    <property type="project" value="TreeGrafter"/>
</dbReference>
<dbReference type="RefSeq" id="WP_047847063.1">
    <property type="nucleotide sequence ID" value="NZ_AEJF01000085.1"/>
</dbReference>
<reference evidence="5 6" key="1">
    <citation type="journal article" date="2015" name="Genome Announc.">
        <title>Draft Genome Sequence of Burkholderia sp. Strain PML1(12), an Ectomycorrhizosphere-Inhabiting Bacterium with Effective Mineral-Weathering Ability.</title>
        <authorList>
            <person name="Uroz S."/>
            <person name="Oger P."/>
        </authorList>
    </citation>
    <scope>NUCLEOTIDE SEQUENCE [LARGE SCALE GENOMIC DNA]</scope>
    <source>
        <strain evidence="6">PML1(12)</strain>
    </source>
</reference>
<dbReference type="SUPFAM" id="SSF51658">
    <property type="entry name" value="Xylose isomerase-like"/>
    <property type="match status" value="1"/>
</dbReference>
<evidence type="ECO:0000313" key="5">
    <source>
        <dbReference type="EMBL" id="KLU25809.1"/>
    </source>
</evidence>
<keyword evidence="6" id="KW-1185">Reference proteome</keyword>
<accession>A0A0J1CZ56</accession>
<dbReference type="EMBL" id="AEJF01000085">
    <property type="protein sequence ID" value="KLU25809.1"/>
    <property type="molecule type" value="Genomic_DNA"/>
</dbReference>
<gene>
    <name evidence="5" type="ORF">EOS_13080</name>
</gene>
<dbReference type="InterPro" id="IPR026040">
    <property type="entry name" value="HyI-like"/>
</dbReference>
<dbReference type="PIRSF" id="PIRSF006241">
    <property type="entry name" value="HyI"/>
    <property type="match status" value="1"/>
</dbReference>
<dbReference type="Pfam" id="PF01261">
    <property type="entry name" value="AP_endonuc_2"/>
    <property type="match status" value="1"/>
</dbReference>
<feature type="active site" description="Proton donor/acceptor" evidence="3">
    <location>
        <position position="244"/>
    </location>
</feature>
<dbReference type="Gene3D" id="3.20.20.150">
    <property type="entry name" value="Divalent-metal-dependent TIM barrel enzymes"/>
    <property type="match status" value="1"/>
</dbReference>
<evidence type="ECO:0000259" key="4">
    <source>
        <dbReference type="Pfam" id="PF01261"/>
    </source>
</evidence>
<dbReference type="Proteomes" id="UP000035963">
    <property type="component" value="Unassembled WGS sequence"/>
</dbReference>
<comment type="similarity">
    <text evidence="2">Belongs to the hyi family.</text>
</comment>
<dbReference type="PANTHER" id="PTHR43489:SF13">
    <property type="entry name" value="HYDROXYPYRUVATE ISOMERASE"/>
    <property type="match status" value="1"/>
</dbReference>
<comment type="caution">
    <text evidence="5">The sequence shown here is derived from an EMBL/GenBank/DDBJ whole genome shotgun (WGS) entry which is preliminary data.</text>
</comment>
<dbReference type="InterPro" id="IPR036237">
    <property type="entry name" value="Xyl_isomerase-like_sf"/>
</dbReference>
<dbReference type="AlphaFoldDB" id="A0A0J1CZ56"/>
<dbReference type="FunFam" id="3.20.20.150:FF:000007">
    <property type="entry name" value="Hydroxypyruvate isomerase"/>
    <property type="match status" value="1"/>
</dbReference>
<proteinExistence type="inferred from homology"/>
<protein>
    <submittedName>
        <fullName evidence="5">Hydroxypyruvate isomerase</fullName>
    </submittedName>
</protein>
<dbReference type="PATRIC" id="fig|908627.4.peg.2913"/>
<sequence length="268" mass="29992">MPRFAANLTMMYNEHAFLDRFGAAARDGFRAVEFLFPYEFPPPEIKAQLVDNGLKQVLFNAPPGDWTGGERGLASLPGREEEFRRSIEIALDYAAALGNDRLHVMAGLIGPQQSRELHRDVYMKNLALAASMARAARVTIVIEPINTRDMPGFFLNRQDEAQAICEEIGAPNLQVQFDCYHCQIVEGDLAVKLRRDMKRRNAGIGHIQIAGVPYRNEPDTGEVNYPYLFDLIDSLGYSGWIGCEYRPRAGTSDGLGWIAPYRHTGRAS</sequence>